<evidence type="ECO:0000313" key="1">
    <source>
        <dbReference type="EMBL" id="KIX07859.1"/>
    </source>
</evidence>
<dbReference type="HOGENOM" id="CLU_1161688_0_0_1"/>
<dbReference type="GeneID" id="25290584"/>
<dbReference type="STRING" id="1442369.A0A0D2IPN7"/>
<gene>
    <name evidence="1" type="ORF">Z518_02513</name>
</gene>
<accession>A0A0D2IPN7</accession>
<dbReference type="Proteomes" id="UP000053617">
    <property type="component" value="Unassembled WGS sequence"/>
</dbReference>
<dbReference type="VEuPathDB" id="FungiDB:Z518_02513"/>
<keyword evidence="2" id="KW-1185">Reference proteome</keyword>
<dbReference type="OrthoDB" id="443402at2759"/>
<reference evidence="1 2" key="1">
    <citation type="submission" date="2015-01" db="EMBL/GenBank/DDBJ databases">
        <title>The Genome Sequence of Rhinocladiella mackenzie CBS 650.93.</title>
        <authorList>
            <consortium name="The Broad Institute Genomics Platform"/>
            <person name="Cuomo C."/>
            <person name="de Hoog S."/>
            <person name="Gorbushina A."/>
            <person name="Stielow B."/>
            <person name="Teixiera M."/>
            <person name="Abouelleil A."/>
            <person name="Chapman S.B."/>
            <person name="Priest M."/>
            <person name="Young S.K."/>
            <person name="Wortman J."/>
            <person name="Nusbaum C."/>
            <person name="Birren B."/>
        </authorList>
    </citation>
    <scope>NUCLEOTIDE SEQUENCE [LARGE SCALE GENOMIC DNA]</scope>
    <source>
        <strain evidence="1 2">CBS 650.93</strain>
    </source>
</reference>
<evidence type="ECO:0000313" key="2">
    <source>
        <dbReference type="Proteomes" id="UP000053617"/>
    </source>
</evidence>
<organism evidence="1 2">
    <name type="scientific">Rhinocladiella mackenziei CBS 650.93</name>
    <dbReference type="NCBI Taxonomy" id="1442369"/>
    <lineage>
        <taxon>Eukaryota</taxon>
        <taxon>Fungi</taxon>
        <taxon>Dikarya</taxon>
        <taxon>Ascomycota</taxon>
        <taxon>Pezizomycotina</taxon>
        <taxon>Eurotiomycetes</taxon>
        <taxon>Chaetothyriomycetidae</taxon>
        <taxon>Chaetothyriales</taxon>
        <taxon>Herpotrichiellaceae</taxon>
        <taxon>Rhinocladiella</taxon>
    </lineage>
</organism>
<sequence>MYKRQNQIKLAHAKTFDWVFRTQGTTPWDDFVEWTHQGTSPYWVLGKPDCGKSTFMKFPASHPKTTSHMKARYGGPDGGSDPSVFELMVATDKEVRHIYLEKGLDDQEQMVHVQYGPLGFRVDDSADATDLLDAGRALAPWLYTENMTPFPGNIYAAHVELGTKVKEIQDRSIQQDAFKFLLDRGWIKYLDDDEVLHQAPLMQYANAPTTPDLFREPEENPITSAMAALTTETRHLGGH</sequence>
<dbReference type="RefSeq" id="XP_013274995.1">
    <property type="nucleotide sequence ID" value="XM_013419541.1"/>
</dbReference>
<dbReference type="EMBL" id="KN847476">
    <property type="protein sequence ID" value="KIX07859.1"/>
    <property type="molecule type" value="Genomic_DNA"/>
</dbReference>
<dbReference type="AlphaFoldDB" id="A0A0D2IPN7"/>
<name>A0A0D2IPN7_9EURO</name>
<protein>
    <submittedName>
        <fullName evidence="1">Uncharacterized protein</fullName>
    </submittedName>
</protein>
<proteinExistence type="predicted"/>